<organism evidence="3 4">
    <name type="scientific">Tautonia sociabilis</name>
    <dbReference type="NCBI Taxonomy" id="2080755"/>
    <lineage>
        <taxon>Bacteria</taxon>
        <taxon>Pseudomonadati</taxon>
        <taxon>Planctomycetota</taxon>
        <taxon>Planctomycetia</taxon>
        <taxon>Isosphaerales</taxon>
        <taxon>Isosphaeraceae</taxon>
        <taxon>Tautonia</taxon>
    </lineage>
</organism>
<dbReference type="Gene3D" id="3.60.110.10">
    <property type="entry name" value="Carbon-nitrogen hydrolase"/>
    <property type="match status" value="1"/>
</dbReference>
<feature type="domain" description="CN hydrolase" evidence="2">
    <location>
        <begin position="4"/>
        <end position="242"/>
    </location>
</feature>
<gene>
    <name evidence="3" type="ORF">TsocGM_16820</name>
</gene>
<dbReference type="Pfam" id="PF00795">
    <property type="entry name" value="CN_hydrolase"/>
    <property type="match status" value="1"/>
</dbReference>
<comment type="caution">
    <text evidence="3">The sequence shown here is derived from an EMBL/GenBank/DDBJ whole genome shotgun (WGS) entry which is preliminary data.</text>
</comment>
<dbReference type="GO" id="GO:0016811">
    <property type="term" value="F:hydrolase activity, acting on carbon-nitrogen (but not peptide) bonds, in linear amides"/>
    <property type="evidence" value="ECO:0007669"/>
    <property type="project" value="UniProtKB-ARBA"/>
</dbReference>
<dbReference type="OrthoDB" id="2826359at2"/>
<dbReference type="InterPro" id="IPR050345">
    <property type="entry name" value="Aliph_Amidase/BUP"/>
</dbReference>
<dbReference type="PROSITE" id="PS50263">
    <property type="entry name" value="CN_HYDROLASE"/>
    <property type="match status" value="1"/>
</dbReference>
<accession>A0A432MGZ4</accession>
<dbReference type="RefSeq" id="WP_126726619.1">
    <property type="nucleotide sequence ID" value="NZ_RYZH01000033.1"/>
</dbReference>
<dbReference type="EMBL" id="RYZH01000033">
    <property type="protein sequence ID" value="RUL86220.1"/>
    <property type="molecule type" value="Genomic_DNA"/>
</dbReference>
<keyword evidence="4" id="KW-1185">Reference proteome</keyword>
<dbReference type="SUPFAM" id="SSF56317">
    <property type="entry name" value="Carbon-nitrogen hydrolase"/>
    <property type="match status" value="1"/>
</dbReference>
<dbReference type="PANTHER" id="PTHR43674:SF2">
    <property type="entry name" value="BETA-UREIDOPROPIONASE"/>
    <property type="match status" value="1"/>
</dbReference>
<dbReference type="InterPro" id="IPR003010">
    <property type="entry name" value="C-N_Hydrolase"/>
</dbReference>
<evidence type="ECO:0000259" key="2">
    <source>
        <dbReference type="PROSITE" id="PS50263"/>
    </source>
</evidence>
<dbReference type="Proteomes" id="UP000280296">
    <property type="component" value="Unassembled WGS sequence"/>
</dbReference>
<protein>
    <submittedName>
        <fullName evidence="3">Carbon-nitrogen hydrolase family protein</fullName>
    </submittedName>
</protein>
<dbReference type="CDD" id="cd07197">
    <property type="entry name" value="nitrilase"/>
    <property type="match status" value="1"/>
</dbReference>
<evidence type="ECO:0000256" key="1">
    <source>
        <dbReference type="ARBA" id="ARBA00022801"/>
    </source>
</evidence>
<proteinExistence type="predicted"/>
<keyword evidence="1 3" id="KW-0378">Hydrolase</keyword>
<reference evidence="3 4" key="1">
    <citation type="submission" date="2018-12" db="EMBL/GenBank/DDBJ databases">
        <authorList>
            <person name="Toschakov S.V."/>
        </authorList>
    </citation>
    <scope>NUCLEOTIDE SEQUENCE [LARGE SCALE GENOMIC DNA]</scope>
    <source>
        <strain evidence="3 4">GM2012</strain>
    </source>
</reference>
<name>A0A432MGZ4_9BACT</name>
<reference evidence="3 4" key="2">
    <citation type="submission" date="2019-01" db="EMBL/GenBank/DDBJ databases">
        <title>Tautonia sociabilis, a novel thermotolerant planctomycete of Isosphaeraceae family, isolated from a 4000 m deep subterranean habitat.</title>
        <authorList>
            <person name="Kovaleva O.L."/>
            <person name="Elcheninov A.G."/>
            <person name="Van Heerden E."/>
            <person name="Toshchakov S.V."/>
            <person name="Novikov A."/>
            <person name="Bonch-Osmolovskaya E.A."/>
            <person name="Kublanov I.V."/>
        </authorList>
    </citation>
    <scope>NUCLEOTIDE SEQUENCE [LARGE SCALE GENOMIC DNA]</scope>
    <source>
        <strain evidence="3 4">GM2012</strain>
    </source>
</reference>
<dbReference type="InterPro" id="IPR036526">
    <property type="entry name" value="C-N_Hydrolase_sf"/>
</dbReference>
<evidence type="ECO:0000313" key="3">
    <source>
        <dbReference type="EMBL" id="RUL86220.1"/>
    </source>
</evidence>
<evidence type="ECO:0000313" key="4">
    <source>
        <dbReference type="Proteomes" id="UP000280296"/>
    </source>
</evidence>
<dbReference type="PANTHER" id="PTHR43674">
    <property type="entry name" value="NITRILASE C965.09-RELATED"/>
    <property type="match status" value="1"/>
</dbReference>
<sequence>MSTVRVAAVQMDPVLGDREGNLLAVLNRLAEAADAGARLVVFPECALTGYCFDSRAEALEHAEPIPGPALDRLAEACADRGVWAVVGLLERDGDRLFNACALVGPAGELATYRKIHLPFMGVDRFADPGDRPFSVLDAAGLRIGLHICYDGTFPEAGRLLTLAGADVLVLPTNWPPSSQPAADHLPIVRAIENTVFVMAVNRVGAERDIPFIGCSSIVDPSGLVLAQGGPTAEAVLLADLDPNHARTKKLVRIPGVQEIDRIADRRPEFYGPIASPTDPGR</sequence>
<dbReference type="AlphaFoldDB" id="A0A432MGZ4"/>